<keyword evidence="12 14" id="KW-0456">Lyase</keyword>
<organism evidence="16 17">
    <name type="scientific">Insolitispirillum peregrinum</name>
    <dbReference type="NCBI Taxonomy" id="80876"/>
    <lineage>
        <taxon>Bacteria</taxon>
        <taxon>Pseudomonadati</taxon>
        <taxon>Pseudomonadota</taxon>
        <taxon>Alphaproteobacteria</taxon>
        <taxon>Rhodospirillales</taxon>
        <taxon>Novispirillaceae</taxon>
        <taxon>Insolitispirillum</taxon>
    </lineage>
</organism>
<comment type="catalytic activity">
    <reaction evidence="1 14">
        <text>4-CDP-2-C-methyl-D-erythritol 2-phosphate = 2-C-methyl-D-erythritol 2,4-cyclic diphosphate + CMP</text>
        <dbReference type="Rhea" id="RHEA:23864"/>
        <dbReference type="ChEBI" id="CHEBI:57919"/>
        <dbReference type="ChEBI" id="CHEBI:58483"/>
        <dbReference type="ChEBI" id="CHEBI:60377"/>
        <dbReference type="EC" id="4.6.1.12"/>
    </reaction>
</comment>
<dbReference type="HAMAP" id="MF_01520">
    <property type="entry name" value="IspDF"/>
    <property type="match status" value="1"/>
</dbReference>
<dbReference type="STRING" id="80876.SAMN05421779_101769"/>
<feature type="binding site" evidence="14">
    <location>
        <begin position="260"/>
        <end position="261"/>
    </location>
    <ligand>
        <name>4-CDP-2-C-methyl-D-erythritol 2-phosphate</name>
        <dbReference type="ChEBI" id="CHEBI:57919"/>
    </ligand>
</feature>
<feature type="site" description="Transition state stabilizer" evidence="14">
    <location>
        <position position="15"/>
    </location>
</feature>
<evidence type="ECO:0000256" key="2">
    <source>
        <dbReference type="ARBA" id="ARBA00001282"/>
    </source>
</evidence>
<dbReference type="GO" id="GO:0050518">
    <property type="term" value="F:2-C-methyl-D-erythritol 4-phosphate cytidylyltransferase activity"/>
    <property type="evidence" value="ECO:0007669"/>
    <property type="project" value="UniProtKB-UniRule"/>
</dbReference>
<comment type="pathway">
    <text evidence="4 14">Isoprenoid biosynthesis; isopentenyl diphosphate biosynthesis via DXP pathway; isopentenyl diphosphate from 1-deoxy-D-xylulose 5-phosphate: step 4/6.</text>
</comment>
<keyword evidence="10 14" id="KW-0479">Metal-binding</keyword>
<dbReference type="Gene3D" id="3.30.1330.50">
    <property type="entry name" value="2-C-methyl-D-erythritol 2,4-cyclodiphosphate synthase"/>
    <property type="match status" value="1"/>
</dbReference>
<dbReference type="Gene3D" id="3.90.550.10">
    <property type="entry name" value="Spore Coat Polysaccharide Biosynthesis Protein SpsA, Chain A"/>
    <property type="match status" value="1"/>
</dbReference>
<feature type="binding site" evidence="14">
    <location>
        <begin position="282"/>
        <end position="284"/>
    </location>
    <ligand>
        <name>4-CDP-2-C-methyl-D-erythritol 2-phosphate</name>
        <dbReference type="ChEBI" id="CHEBI:57919"/>
    </ligand>
</feature>
<dbReference type="GO" id="GO:0008685">
    <property type="term" value="F:2-C-methyl-D-erythritol 2,4-cyclodiphosphate synthase activity"/>
    <property type="evidence" value="ECO:0007669"/>
    <property type="project" value="UniProtKB-UniRule"/>
</dbReference>
<dbReference type="GO" id="GO:0019288">
    <property type="term" value="P:isopentenyl diphosphate biosynthetic process, methylerythritol 4-phosphate pathway"/>
    <property type="evidence" value="ECO:0007669"/>
    <property type="project" value="UniProtKB-UniRule"/>
</dbReference>
<comment type="function">
    <text evidence="14">Bifunctional enzyme that catalyzes the formation of 4-diphosphocytidyl-2-C-methyl-D-erythritol from CTP and 2-C-methyl-D-erythritol 4-phosphate (MEP) (IspD), and catalyzes the conversion of 4-diphosphocytidyl-2-C-methyl-D-erythritol 2-phosphate (CDP-ME2P) to 2-C-methyl-D-erythritol 2,4-cyclodiphosphate (ME-CPP) with a corresponding release of cytidine 5-monophosphate (CMP) (IspF).</text>
</comment>
<comment type="similarity">
    <text evidence="6">Belongs to the IspF family.</text>
</comment>
<dbReference type="InterPro" id="IPR036571">
    <property type="entry name" value="MECDP_synthase_sf"/>
</dbReference>
<dbReference type="Pfam" id="PF02542">
    <property type="entry name" value="YgbB"/>
    <property type="match status" value="1"/>
</dbReference>
<evidence type="ECO:0000256" key="6">
    <source>
        <dbReference type="ARBA" id="ARBA00008480"/>
    </source>
</evidence>
<dbReference type="Proteomes" id="UP000185678">
    <property type="component" value="Unassembled WGS sequence"/>
</dbReference>
<dbReference type="Pfam" id="PF01128">
    <property type="entry name" value="IspD"/>
    <property type="match status" value="1"/>
</dbReference>
<dbReference type="EMBL" id="FTOA01000001">
    <property type="protein sequence ID" value="SIS42162.1"/>
    <property type="molecule type" value="Genomic_DNA"/>
</dbReference>
<name>A0A1N7IYH1_9PROT</name>
<comment type="similarity">
    <text evidence="7">Belongs to the IspD/TarI cytidylyltransferase family. IspD subfamily.</text>
</comment>
<feature type="binding site" evidence="14">
    <location>
        <position position="234"/>
    </location>
    <ligand>
        <name>a divalent metal cation</name>
        <dbReference type="ChEBI" id="CHEBI:60240"/>
    </ligand>
</feature>
<dbReference type="CDD" id="cd02516">
    <property type="entry name" value="CDP-ME_synthetase"/>
    <property type="match status" value="1"/>
</dbReference>
<feature type="site" description="Transition state stabilizer" evidence="14">
    <location>
        <position position="359"/>
    </location>
</feature>
<feature type="binding site" evidence="14">
    <location>
        <begin position="234"/>
        <end position="236"/>
    </location>
    <ligand>
        <name>4-CDP-2-C-methyl-D-erythritol 2-phosphate</name>
        <dbReference type="ChEBI" id="CHEBI:57919"/>
    </ligand>
</feature>
<feature type="binding site" evidence="14">
    <location>
        <position position="365"/>
    </location>
    <ligand>
        <name>4-CDP-2-C-methyl-D-erythritol 2-phosphate</name>
        <dbReference type="ChEBI" id="CHEBI:57919"/>
    </ligand>
</feature>
<evidence type="ECO:0000256" key="7">
    <source>
        <dbReference type="ARBA" id="ARBA00009789"/>
    </source>
</evidence>
<dbReference type="SUPFAM" id="SSF53448">
    <property type="entry name" value="Nucleotide-diphospho-sugar transferases"/>
    <property type="match status" value="1"/>
</dbReference>
<accession>A0A1N7IYH1</accession>
<evidence type="ECO:0000256" key="13">
    <source>
        <dbReference type="ARBA" id="ARBA00023268"/>
    </source>
</evidence>
<dbReference type="EC" id="2.7.7.60" evidence="14"/>
<dbReference type="NCBIfam" id="TIGR00151">
    <property type="entry name" value="ispF"/>
    <property type="match status" value="1"/>
</dbReference>
<evidence type="ECO:0000256" key="11">
    <source>
        <dbReference type="ARBA" id="ARBA00023229"/>
    </source>
</evidence>
<feature type="binding site" evidence="14">
    <location>
        <position position="268"/>
    </location>
    <ligand>
        <name>a divalent metal cation</name>
        <dbReference type="ChEBI" id="CHEBI:60240"/>
    </ligand>
</feature>
<comment type="cofactor">
    <cofactor evidence="3 14">
        <name>a divalent metal cation</name>
        <dbReference type="ChEBI" id="CHEBI:60240"/>
    </cofactor>
</comment>
<keyword evidence="9 14" id="KW-0548">Nucleotidyltransferase</keyword>
<dbReference type="PROSITE" id="PS01350">
    <property type="entry name" value="ISPF"/>
    <property type="match status" value="1"/>
</dbReference>
<dbReference type="NCBIfam" id="NF006899">
    <property type="entry name" value="PRK09382.1"/>
    <property type="match status" value="1"/>
</dbReference>
<dbReference type="NCBIfam" id="TIGR00453">
    <property type="entry name" value="ispD"/>
    <property type="match status" value="1"/>
</dbReference>
<dbReference type="PANTHER" id="PTHR43181:SF1">
    <property type="entry name" value="2-C-METHYL-D-ERYTHRITOL 2,4-CYCLODIPHOSPHATE SYNTHASE, CHLOROPLASTIC"/>
    <property type="match status" value="1"/>
</dbReference>
<dbReference type="PANTHER" id="PTHR43181">
    <property type="entry name" value="2-C-METHYL-D-ERYTHRITOL 2,4-CYCLODIPHOSPHATE SYNTHASE, CHLOROPLASTIC"/>
    <property type="match status" value="1"/>
</dbReference>
<feature type="site" description="Positions MEP for the nucleophilic attack" evidence="14">
    <location>
        <position position="208"/>
    </location>
</feature>
<dbReference type="InterPro" id="IPR026596">
    <property type="entry name" value="IspD/F"/>
</dbReference>
<evidence type="ECO:0000256" key="8">
    <source>
        <dbReference type="ARBA" id="ARBA00022679"/>
    </source>
</evidence>
<gene>
    <name evidence="14" type="primary">ispDF</name>
    <name evidence="16" type="ORF">SAMN05421779_101769</name>
</gene>
<evidence type="ECO:0000313" key="16">
    <source>
        <dbReference type="EMBL" id="SIS42162.1"/>
    </source>
</evidence>
<dbReference type="RefSeq" id="WP_076398938.1">
    <property type="nucleotide sequence ID" value="NZ_FTOA01000001.1"/>
</dbReference>
<comment type="similarity">
    <text evidence="14">In the C-terminal section; belongs to the IspF family.</text>
</comment>
<comment type="similarity">
    <text evidence="14">In the N-terminal section; belongs to the IspD/TarI cytidylyltransferase family. IspD subfamily.</text>
</comment>
<feature type="region of interest" description="2-C-methyl-D-erythritol 4-phosphate cytidylyltransferase" evidence="14">
    <location>
        <begin position="1"/>
        <end position="227"/>
    </location>
</feature>
<feature type="domain" description="2-C-methyl-D-erythritol 2,4-cyclodiphosphate synthase" evidence="15">
    <location>
        <begin position="228"/>
        <end position="380"/>
    </location>
</feature>
<feature type="site" description="Positions MEP for the nucleophilic attack" evidence="14">
    <location>
        <position position="154"/>
    </location>
</feature>
<dbReference type="InterPro" id="IPR034683">
    <property type="entry name" value="IspD/TarI"/>
</dbReference>
<evidence type="ECO:0000256" key="12">
    <source>
        <dbReference type="ARBA" id="ARBA00023239"/>
    </source>
</evidence>
<proteinExistence type="inferred from homology"/>
<dbReference type="HAMAP" id="MF_00108">
    <property type="entry name" value="IspD"/>
    <property type="match status" value="1"/>
</dbReference>
<dbReference type="AlphaFoldDB" id="A0A1N7IYH1"/>
<evidence type="ECO:0000256" key="1">
    <source>
        <dbReference type="ARBA" id="ARBA00000200"/>
    </source>
</evidence>
<dbReference type="GO" id="GO:0016114">
    <property type="term" value="P:terpenoid biosynthetic process"/>
    <property type="evidence" value="ECO:0007669"/>
    <property type="project" value="InterPro"/>
</dbReference>
<comment type="catalytic activity">
    <reaction evidence="2 14">
        <text>2-C-methyl-D-erythritol 4-phosphate + CTP + H(+) = 4-CDP-2-C-methyl-D-erythritol + diphosphate</text>
        <dbReference type="Rhea" id="RHEA:13429"/>
        <dbReference type="ChEBI" id="CHEBI:15378"/>
        <dbReference type="ChEBI" id="CHEBI:33019"/>
        <dbReference type="ChEBI" id="CHEBI:37563"/>
        <dbReference type="ChEBI" id="CHEBI:57823"/>
        <dbReference type="ChEBI" id="CHEBI:58262"/>
        <dbReference type="EC" id="2.7.7.60"/>
    </reaction>
</comment>
<comment type="caution">
    <text evidence="14">Lacks conserved residue(s) required for the propagation of feature annotation.</text>
</comment>
<dbReference type="FunFam" id="3.90.550.10:FF:000003">
    <property type="entry name" value="2-C-methyl-D-erythritol 4-phosphate cytidylyltransferase"/>
    <property type="match status" value="1"/>
</dbReference>
<evidence type="ECO:0000256" key="4">
    <source>
        <dbReference type="ARBA" id="ARBA00004709"/>
    </source>
</evidence>
<dbReference type="EC" id="4.6.1.12" evidence="14"/>
<dbReference type="CDD" id="cd00554">
    <property type="entry name" value="MECDP_synthase"/>
    <property type="match status" value="1"/>
</dbReference>
<feature type="binding site" evidence="14">
    <location>
        <position position="236"/>
    </location>
    <ligand>
        <name>a divalent metal cation</name>
        <dbReference type="ChEBI" id="CHEBI:60240"/>
    </ligand>
</feature>
<evidence type="ECO:0000256" key="9">
    <source>
        <dbReference type="ARBA" id="ARBA00022695"/>
    </source>
</evidence>
<dbReference type="InterPro" id="IPR001228">
    <property type="entry name" value="IspD"/>
</dbReference>
<feature type="site" description="Transition state stabilizer" evidence="14">
    <location>
        <position position="22"/>
    </location>
</feature>
<dbReference type="InterPro" id="IPR020555">
    <property type="entry name" value="MECDP_synthase_CS"/>
</dbReference>
<feature type="site" description="Transition state stabilizer" evidence="14">
    <location>
        <position position="260"/>
    </location>
</feature>
<feature type="binding site" evidence="14">
    <location>
        <position position="368"/>
    </location>
    <ligand>
        <name>4-CDP-2-C-methyl-D-erythritol 2-phosphate</name>
        <dbReference type="ChEBI" id="CHEBI:57919"/>
    </ligand>
</feature>
<evidence type="ECO:0000313" key="17">
    <source>
        <dbReference type="Proteomes" id="UP000185678"/>
    </source>
</evidence>
<evidence type="ECO:0000256" key="5">
    <source>
        <dbReference type="ARBA" id="ARBA00004787"/>
    </source>
</evidence>
<feature type="region of interest" description="2-C-methyl-D-erythritol 2,4-cyclodiphosphate synthase" evidence="14">
    <location>
        <begin position="228"/>
        <end position="387"/>
    </location>
</feature>
<reference evidence="16 17" key="1">
    <citation type="submission" date="2017-01" db="EMBL/GenBank/DDBJ databases">
        <authorList>
            <person name="Mah S.A."/>
            <person name="Swanson W.J."/>
            <person name="Moy G.W."/>
            <person name="Vacquier V.D."/>
        </authorList>
    </citation>
    <scope>NUCLEOTIDE SEQUENCE [LARGE SCALE GENOMIC DNA]</scope>
    <source>
        <strain evidence="16 17">DSM 11589</strain>
    </source>
</reference>
<evidence type="ECO:0000256" key="14">
    <source>
        <dbReference type="HAMAP-Rule" id="MF_01520"/>
    </source>
</evidence>
<dbReference type="InterPro" id="IPR018294">
    <property type="entry name" value="ISPD_synthase_CS"/>
</dbReference>
<dbReference type="HAMAP" id="MF_00107">
    <property type="entry name" value="IspF"/>
    <property type="match status" value="1"/>
</dbReference>
<evidence type="ECO:0000256" key="3">
    <source>
        <dbReference type="ARBA" id="ARBA00001968"/>
    </source>
</evidence>
<dbReference type="InterPro" id="IPR003526">
    <property type="entry name" value="MECDP_synthase"/>
</dbReference>
<keyword evidence="17" id="KW-1185">Reference proteome</keyword>
<keyword evidence="8 14" id="KW-0808">Transferase</keyword>
<dbReference type="GO" id="GO:0046872">
    <property type="term" value="F:metal ion binding"/>
    <property type="evidence" value="ECO:0007669"/>
    <property type="project" value="UniProtKB-KW"/>
</dbReference>
<dbReference type="InterPro" id="IPR029044">
    <property type="entry name" value="Nucleotide-diphossugar_trans"/>
</dbReference>
<sequence>MKVAILVVAAGRGSRFGGPLPKQYQPLQGRPVLRHCLATFAAHPGVAAIRVVIHPDDRTLYDQAAAGLTLLDPVAGGAERQDSVRLGLESLDGMGFDVVLIHDAARPAISRAVIDRVLQPLRNGTADAVLPGLPVADTIKRVSADGSVEATVPRVGLWRAQTPQGFRFVPLLAAHRAASGLALTDDAAVAEHAGLRVRMVEGDGDNGKITLPADLLSTDAAPVQWETRTGQGFDVHAFAEGDHVTLCGVNIPHSHRLSGHSDADVAMHALTDAIYGTIAAGDIGHHFPPSQSRWKGCDSAVFLRHAHDLLRAAGGRLRHVDLTIICEAPKIGPHRLTMAARLAEILDLPAHRISVKATTTEQLGFTGRREGIATQAMVTVQVPDDGS</sequence>
<evidence type="ECO:0000259" key="15">
    <source>
        <dbReference type="Pfam" id="PF02542"/>
    </source>
</evidence>
<dbReference type="SUPFAM" id="SSF69765">
    <property type="entry name" value="IpsF-like"/>
    <property type="match status" value="1"/>
</dbReference>
<evidence type="ECO:0000256" key="10">
    <source>
        <dbReference type="ARBA" id="ARBA00022723"/>
    </source>
</evidence>
<dbReference type="PROSITE" id="PS01295">
    <property type="entry name" value="ISPD"/>
    <property type="match status" value="1"/>
</dbReference>
<dbReference type="OrthoDB" id="9804336at2"/>
<feature type="binding site" evidence="14">
    <location>
        <begin position="358"/>
        <end position="361"/>
    </location>
    <ligand>
        <name>4-CDP-2-C-methyl-D-erythritol 2-phosphate</name>
        <dbReference type="ChEBI" id="CHEBI:57919"/>
    </ligand>
</feature>
<keyword evidence="11 14" id="KW-0414">Isoprene biosynthesis</keyword>
<dbReference type="UniPathway" id="UPA00056">
    <property type="reaction ID" value="UER00093"/>
</dbReference>
<protein>
    <recommendedName>
        <fullName evidence="14">Bifunctional enzyme IspD/IspF</fullName>
    </recommendedName>
    <domain>
        <recommendedName>
            <fullName evidence="14">2-C-methyl-D-erythritol 4-phosphate cytidylyltransferase</fullName>
            <ecNumber evidence="14">2.7.7.60</ecNumber>
        </recommendedName>
        <alternativeName>
            <fullName evidence="14">4-diphosphocytidyl-2C-methyl-D-erythritol synthase</fullName>
        </alternativeName>
        <alternativeName>
            <fullName evidence="14">MEP cytidylyltransferase</fullName>
            <shortName evidence="14">MCT</shortName>
        </alternativeName>
    </domain>
    <domain>
        <recommendedName>
            <fullName evidence="14">2-C-methyl-D-erythritol 2,4-cyclodiphosphate synthase</fullName>
            <shortName evidence="14">MECDP-synthase</shortName>
            <shortName evidence="14">MECPP-synthase</shortName>
            <shortName evidence="14">MECPS</shortName>
            <ecNumber evidence="14">4.6.1.12</ecNumber>
        </recommendedName>
    </domain>
</protein>
<comment type="pathway">
    <text evidence="5 14">Isoprenoid biosynthesis; isopentenyl diphosphate biosynthesis via DXP pathway; isopentenyl diphosphate from 1-deoxy-D-xylulose 5-phosphate: step 2/6.</text>
</comment>
<keyword evidence="13 14" id="KW-0511">Multifunctional enzyme</keyword>